<evidence type="ECO:0000313" key="3">
    <source>
        <dbReference type="Proteomes" id="UP000297245"/>
    </source>
</evidence>
<keyword evidence="3" id="KW-1185">Reference proteome</keyword>
<dbReference type="Proteomes" id="UP000297245">
    <property type="component" value="Unassembled WGS sequence"/>
</dbReference>
<feature type="compositionally biased region" description="Low complexity" evidence="1">
    <location>
        <begin position="119"/>
        <end position="133"/>
    </location>
</feature>
<reference evidence="2 3" key="1">
    <citation type="journal article" date="2019" name="Nat. Ecol. Evol.">
        <title>Megaphylogeny resolves global patterns of mushroom evolution.</title>
        <authorList>
            <person name="Varga T."/>
            <person name="Krizsan K."/>
            <person name="Foldi C."/>
            <person name="Dima B."/>
            <person name="Sanchez-Garcia M."/>
            <person name="Sanchez-Ramirez S."/>
            <person name="Szollosi G.J."/>
            <person name="Szarkandi J.G."/>
            <person name="Papp V."/>
            <person name="Albert L."/>
            <person name="Andreopoulos W."/>
            <person name="Angelini C."/>
            <person name="Antonin V."/>
            <person name="Barry K.W."/>
            <person name="Bougher N.L."/>
            <person name="Buchanan P."/>
            <person name="Buyck B."/>
            <person name="Bense V."/>
            <person name="Catcheside P."/>
            <person name="Chovatia M."/>
            <person name="Cooper J."/>
            <person name="Damon W."/>
            <person name="Desjardin D."/>
            <person name="Finy P."/>
            <person name="Geml J."/>
            <person name="Haridas S."/>
            <person name="Hughes K."/>
            <person name="Justo A."/>
            <person name="Karasinski D."/>
            <person name="Kautmanova I."/>
            <person name="Kiss B."/>
            <person name="Kocsube S."/>
            <person name="Kotiranta H."/>
            <person name="LaButti K.M."/>
            <person name="Lechner B.E."/>
            <person name="Liimatainen K."/>
            <person name="Lipzen A."/>
            <person name="Lukacs Z."/>
            <person name="Mihaltcheva S."/>
            <person name="Morgado L.N."/>
            <person name="Niskanen T."/>
            <person name="Noordeloos M.E."/>
            <person name="Ohm R.A."/>
            <person name="Ortiz-Santana B."/>
            <person name="Ovrebo C."/>
            <person name="Racz N."/>
            <person name="Riley R."/>
            <person name="Savchenko A."/>
            <person name="Shiryaev A."/>
            <person name="Soop K."/>
            <person name="Spirin V."/>
            <person name="Szebenyi C."/>
            <person name="Tomsovsky M."/>
            <person name="Tulloss R.E."/>
            <person name="Uehling J."/>
            <person name="Grigoriev I.V."/>
            <person name="Vagvolgyi C."/>
            <person name="Papp T."/>
            <person name="Martin F.M."/>
            <person name="Miettinen O."/>
            <person name="Hibbett D.S."/>
            <person name="Nagy L.G."/>
        </authorList>
    </citation>
    <scope>NUCLEOTIDE SEQUENCE [LARGE SCALE GENOMIC DNA]</scope>
    <source>
        <strain evidence="2 3">CBS 962.96</strain>
    </source>
</reference>
<sequence length="215" mass="24100">MIRTRSNFGSPHIQPSDHQIRINKGAGYPGTVTKQETKKLFRLNPTSLTPESTPVALRHLTPDSPCTRTRANPDSQRIGKCSQEIPRTFSRIAKPKVARTIAKLNIRPSKGSYDTSEGTSSFPPQTQHPPTQTDQFQLFTSLRHVPRLFQILTSLLLFSRRNQRPLQFFPSPQYGSTPLRATSDYSKMTNSSPDMGRHEQALVHMAPSLQGHSPS</sequence>
<name>A0A4S8MEQ6_DENBC</name>
<dbReference type="EMBL" id="ML179095">
    <property type="protein sequence ID" value="THV01057.1"/>
    <property type="molecule type" value="Genomic_DNA"/>
</dbReference>
<proteinExistence type="predicted"/>
<feature type="region of interest" description="Disordered" evidence="1">
    <location>
        <begin position="169"/>
        <end position="200"/>
    </location>
</feature>
<gene>
    <name evidence="2" type="ORF">K435DRAFT_854167</name>
</gene>
<evidence type="ECO:0000313" key="2">
    <source>
        <dbReference type="EMBL" id="THV01057.1"/>
    </source>
</evidence>
<dbReference type="AlphaFoldDB" id="A0A4S8MEQ6"/>
<organism evidence="2 3">
    <name type="scientific">Dendrothele bispora (strain CBS 962.96)</name>
    <dbReference type="NCBI Taxonomy" id="1314807"/>
    <lineage>
        <taxon>Eukaryota</taxon>
        <taxon>Fungi</taxon>
        <taxon>Dikarya</taxon>
        <taxon>Basidiomycota</taxon>
        <taxon>Agaricomycotina</taxon>
        <taxon>Agaricomycetes</taxon>
        <taxon>Agaricomycetidae</taxon>
        <taxon>Agaricales</taxon>
        <taxon>Agaricales incertae sedis</taxon>
        <taxon>Dendrothele</taxon>
    </lineage>
</organism>
<feature type="compositionally biased region" description="Polar residues" evidence="1">
    <location>
        <begin position="173"/>
        <end position="193"/>
    </location>
</feature>
<feature type="region of interest" description="Disordered" evidence="1">
    <location>
        <begin position="108"/>
        <end position="133"/>
    </location>
</feature>
<accession>A0A4S8MEQ6</accession>
<protein>
    <submittedName>
        <fullName evidence="2">Uncharacterized protein</fullName>
    </submittedName>
</protein>
<evidence type="ECO:0000256" key="1">
    <source>
        <dbReference type="SAM" id="MobiDB-lite"/>
    </source>
</evidence>